<dbReference type="AlphaFoldDB" id="A0A0A9HXU0"/>
<evidence type="ECO:0000313" key="1">
    <source>
        <dbReference type="EMBL" id="JAE37738.1"/>
    </source>
</evidence>
<protein>
    <submittedName>
        <fullName evidence="1">Uncharacterized protein</fullName>
    </submittedName>
</protein>
<dbReference type="EMBL" id="GBRH01160158">
    <property type="protein sequence ID" value="JAE37738.1"/>
    <property type="molecule type" value="Transcribed_RNA"/>
</dbReference>
<proteinExistence type="predicted"/>
<sequence>MVHGLKRITTWRNQDGKLVSAFSFGVSGSGGMVLIRGLPGRFAQEHVA</sequence>
<reference evidence="1" key="2">
    <citation type="journal article" date="2015" name="Data Brief">
        <title>Shoot transcriptome of the giant reed, Arundo donax.</title>
        <authorList>
            <person name="Barrero R.A."/>
            <person name="Guerrero F.D."/>
            <person name="Moolhuijzen P."/>
            <person name="Goolsby J.A."/>
            <person name="Tidwell J."/>
            <person name="Bellgard S.E."/>
            <person name="Bellgard M.I."/>
        </authorList>
    </citation>
    <scope>NUCLEOTIDE SEQUENCE</scope>
    <source>
        <tissue evidence="1">Shoot tissue taken approximately 20 cm above the soil surface</tissue>
    </source>
</reference>
<reference evidence="1" key="1">
    <citation type="submission" date="2014-09" db="EMBL/GenBank/DDBJ databases">
        <authorList>
            <person name="Magalhaes I.L.F."/>
            <person name="Oliveira U."/>
            <person name="Santos F.R."/>
            <person name="Vidigal T.H.D.A."/>
            <person name="Brescovit A.D."/>
            <person name="Santos A.J."/>
        </authorList>
    </citation>
    <scope>NUCLEOTIDE SEQUENCE</scope>
    <source>
        <tissue evidence="1">Shoot tissue taken approximately 20 cm above the soil surface</tissue>
    </source>
</reference>
<accession>A0A0A9HXU0</accession>
<organism evidence="1">
    <name type="scientific">Arundo donax</name>
    <name type="common">Giant reed</name>
    <name type="synonym">Donax arundinaceus</name>
    <dbReference type="NCBI Taxonomy" id="35708"/>
    <lineage>
        <taxon>Eukaryota</taxon>
        <taxon>Viridiplantae</taxon>
        <taxon>Streptophyta</taxon>
        <taxon>Embryophyta</taxon>
        <taxon>Tracheophyta</taxon>
        <taxon>Spermatophyta</taxon>
        <taxon>Magnoliopsida</taxon>
        <taxon>Liliopsida</taxon>
        <taxon>Poales</taxon>
        <taxon>Poaceae</taxon>
        <taxon>PACMAD clade</taxon>
        <taxon>Arundinoideae</taxon>
        <taxon>Arundineae</taxon>
        <taxon>Arundo</taxon>
    </lineage>
</organism>
<name>A0A0A9HXU0_ARUDO</name>